<dbReference type="EMBL" id="JBBPBM010000015">
    <property type="protein sequence ID" value="KAK8559285.1"/>
    <property type="molecule type" value="Genomic_DNA"/>
</dbReference>
<evidence type="ECO:0000259" key="1">
    <source>
        <dbReference type="Pfam" id="PF13966"/>
    </source>
</evidence>
<accession>A0ABR2EIV8</accession>
<evidence type="ECO:0000313" key="3">
    <source>
        <dbReference type="Proteomes" id="UP001472677"/>
    </source>
</evidence>
<dbReference type="InterPro" id="IPR026960">
    <property type="entry name" value="RVT-Znf"/>
</dbReference>
<reference evidence="2 3" key="1">
    <citation type="journal article" date="2024" name="G3 (Bethesda)">
        <title>Genome assembly of Hibiscus sabdariffa L. provides insights into metabolisms of medicinal natural products.</title>
        <authorList>
            <person name="Kim T."/>
        </authorList>
    </citation>
    <scope>NUCLEOTIDE SEQUENCE [LARGE SCALE GENOMIC DNA]</scope>
    <source>
        <strain evidence="2">TK-2024</strain>
        <tissue evidence="2">Old leaves</tissue>
    </source>
</reference>
<dbReference type="Proteomes" id="UP001472677">
    <property type="component" value="Unassembled WGS sequence"/>
</dbReference>
<proteinExistence type="predicted"/>
<gene>
    <name evidence="2" type="ORF">V6N12_042564</name>
</gene>
<evidence type="ECO:0000313" key="2">
    <source>
        <dbReference type="EMBL" id="KAK8559285.1"/>
    </source>
</evidence>
<name>A0ABR2EIV8_9ROSI</name>
<sequence length="265" mass="30064">MDEQWDTAQLLSLFPADIVPNITGIFPRSSDISYDSVVWSGTPLGAFSLASAYEFLPGGSWDIKASDWNQIWSLPVQQRVRVFLWLGLRDSLLTNTERAYRGLIVESSCPICGCYRELVLHVLRDCFPIRLVWQRIFPAANHHSFSCLPLAWKRRNDYVFSDVCLSFPEVFRISLAWASHFTSLHHTSHRSTNIHNGDISRHPPSVGLQVARSQGIECLQVQTDCDQATRLLCTSSLEATGLPSVRAIDSLCNRGWLIELQWIFQ</sequence>
<feature type="domain" description="Reverse transcriptase zinc-binding" evidence="1">
    <location>
        <begin position="47"/>
        <end position="133"/>
    </location>
</feature>
<keyword evidence="3" id="KW-1185">Reference proteome</keyword>
<organism evidence="2 3">
    <name type="scientific">Hibiscus sabdariffa</name>
    <name type="common">roselle</name>
    <dbReference type="NCBI Taxonomy" id="183260"/>
    <lineage>
        <taxon>Eukaryota</taxon>
        <taxon>Viridiplantae</taxon>
        <taxon>Streptophyta</taxon>
        <taxon>Embryophyta</taxon>
        <taxon>Tracheophyta</taxon>
        <taxon>Spermatophyta</taxon>
        <taxon>Magnoliopsida</taxon>
        <taxon>eudicotyledons</taxon>
        <taxon>Gunneridae</taxon>
        <taxon>Pentapetalae</taxon>
        <taxon>rosids</taxon>
        <taxon>malvids</taxon>
        <taxon>Malvales</taxon>
        <taxon>Malvaceae</taxon>
        <taxon>Malvoideae</taxon>
        <taxon>Hibiscus</taxon>
    </lineage>
</organism>
<dbReference type="Pfam" id="PF13966">
    <property type="entry name" value="zf-RVT"/>
    <property type="match status" value="1"/>
</dbReference>
<protein>
    <recommendedName>
        <fullName evidence="1">Reverse transcriptase zinc-binding domain-containing protein</fullName>
    </recommendedName>
</protein>
<comment type="caution">
    <text evidence="2">The sequence shown here is derived from an EMBL/GenBank/DDBJ whole genome shotgun (WGS) entry which is preliminary data.</text>
</comment>